<dbReference type="GO" id="GO:0005634">
    <property type="term" value="C:nucleus"/>
    <property type="evidence" value="ECO:0007669"/>
    <property type="project" value="UniProtKB-SubCell"/>
</dbReference>
<evidence type="ECO:0000256" key="1">
    <source>
        <dbReference type="ARBA" id="ARBA00004123"/>
    </source>
</evidence>
<evidence type="ECO:0000256" key="5">
    <source>
        <dbReference type="ARBA" id="ARBA00023242"/>
    </source>
</evidence>
<keyword evidence="4" id="KW-0862">Zinc</keyword>
<dbReference type="GO" id="GO:0008270">
    <property type="term" value="F:zinc ion binding"/>
    <property type="evidence" value="ECO:0007669"/>
    <property type="project" value="UniProtKB-KW"/>
</dbReference>
<dbReference type="AlphaFoldDB" id="A0A836CBV0"/>
<dbReference type="InterPro" id="IPR012337">
    <property type="entry name" value="RNaseH-like_sf"/>
</dbReference>
<protein>
    <submittedName>
        <fullName evidence="6">Uncharacterized protein</fullName>
    </submittedName>
</protein>
<dbReference type="SUPFAM" id="SSF53098">
    <property type="entry name" value="Ribonuclease H-like"/>
    <property type="match status" value="1"/>
</dbReference>
<evidence type="ECO:0000313" key="6">
    <source>
        <dbReference type="EMBL" id="KAG5178496.1"/>
    </source>
</evidence>
<dbReference type="PANTHER" id="PTHR46481:SF10">
    <property type="entry name" value="ZINC FINGER BED DOMAIN-CONTAINING PROTEIN 39"/>
    <property type="match status" value="1"/>
</dbReference>
<comment type="subcellular location">
    <subcellularLocation>
        <location evidence="1">Nucleus</location>
    </subcellularLocation>
</comment>
<organism evidence="6 7">
    <name type="scientific">Tribonema minus</name>
    <dbReference type="NCBI Taxonomy" id="303371"/>
    <lineage>
        <taxon>Eukaryota</taxon>
        <taxon>Sar</taxon>
        <taxon>Stramenopiles</taxon>
        <taxon>Ochrophyta</taxon>
        <taxon>PX clade</taxon>
        <taxon>Xanthophyceae</taxon>
        <taxon>Tribonematales</taxon>
        <taxon>Tribonemataceae</taxon>
        <taxon>Tribonema</taxon>
    </lineage>
</organism>
<dbReference type="OrthoDB" id="1607513at2759"/>
<dbReference type="InterPro" id="IPR052035">
    <property type="entry name" value="ZnF_BED_domain_contain"/>
</dbReference>
<keyword evidence="3" id="KW-0863">Zinc-finger</keyword>
<sequence>MVFISLAGRRLLPKAGWSLNRTIHDTAAPTVKVHLKAGRTTCAIAHRLLEDSARRPVVRLTMDGDFTTAQERPLSLPPCLVRLELKGFRDLIVIDETEASLPAVAAAAAGPEAALPAAAAGSDPPILWEDDDSLAPYTVVEREGAIYKYYVIVEHPTDNTKLLAFCKLLPIKLDSRKRDIVHHRNFDKASNSNLWGHLQATFPDLCARLKQEKKEAESGGIKKAEQQQQSVARGRGTLDGWMQLAQKQQAATEVKEYNFGKKLPFLHLTSDFWTAKHQNKAYGTVVVAALFTKEFTGNDWTHCMAHRLHLAVAAALGCGDKDAPNINITARELLNNITKQNGVFTKSPKQMGQLLQAQGEKSVKPETTVKTRWGSVFKMYARLLRLRNAIGNYYRYLSRSETKIHAKRFRDWGVLAQVVAILEPEPLPPHLESFTGDASVSGSVLPAGLRKLELIDFPQLAEVPPGLRELKLREYEHPLPPLPDTLETLVLDECAHHVTDIPNSVRSLSLYWLPPQPAPPLPARWPARMERLVYWGKYEESGLPQMLQELRLGSEFTQAMTFTGRVTFDSVAWKGVHGEQGRQRQHWP</sequence>
<accession>A0A836CBV0</accession>
<keyword evidence="2" id="KW-0479">Metal-binding</keyword>
<name>A0A836CBV0_9STRA</name>
<keyword evidence="7" id="KW-1185">Reference proteome</keyword>
<dbReference type="EMBL" id="JAFCMP010000514">
    <property type="protein sequence ID" value="KAG5178496.1"/>
    <property type="molecule type" value="Genomic_DNA"/>
</dbReference>
<evidence type="ECO:0000256" key="2">
    <source>
        <dbReference type="ARBA" id="ARBA00022723"/>
    </source>
</evidence>
<proteinExistence type="predicted"/>
<dbReference type="PANTHER" id="PTHR46481">
    <property type="entry name" value="ZINC FINGER BED DOMAIN-CONTAINING PROTEIN 4"/>
    <property type="match status" value="1"/>
</dbReference>
<evidence type="ECO:0000256" key="3">
    <source>
        <dbReference type="ARBA" id="ARBA00022771"/>
    </source>
</evidence>
<reference evidence="6" key="1">
    <citation type="submission" date="2021-02" db="EMBL/GenBank/DDBJ databases">
        <title>First Annotated Genome of the Yellow-green Alga Tribonema minus.</title>
        <authorList>
            <person name="Mahan K.M."/>
        </authorList>
    </citation>
    <scope>NUCLEOTIDE SEQUENCE</scope>
    <source>
        <strain evidence="6">UTEX B ZZ1240</strain>
    </source>
</reference>
<keyword evidence="5" id="KW-0539">Nucleus</keyword>
<gene>
    <name evidence="6" type="ORF">JKP88DRAFT_346836</name>
</gene>
<comment type="caution">
    <text evidence="6">The sequence shown here is derived from an EMBL/GenBank/DDBJ whole genome shotgun (WGS) entry which is preliminary data.</text>
</comment>
<dbReference type="Proteomes" id="UP000664859">
    <property type="component" value="Unassembled WGS sequence"/>
</dbReference>
<evidence type="ECO:0000313" key="7">
    <source>
        <dbReference type="Proteomes" id="UP000664859"/>
    </source>
</evidence>
<evidence type="ECO:0000256" key="4">
    <source>
        <dbReference type="ARBA" id="ARBA00022833"/>
    </source>
</evidence>